<dbReference type="GeneID" id="65072605"/>
<protein>
    <submittedName>
        <fullName evidence="1">Uncharacterized protein</fullName>
    </submittedName>
</protein>
<evidence type="ECO:0000313" key="1">
    <source>
        <dbReference type="EMBL" id="ATN86945.1"/>
    </source>
</evidence>
<dbReference type="RefSeq" id="YP_010083572.1">
    <property type="nucleotide sequence ID" value="NC_055045.1"/>
</dbReference>
<dbReference type="Proteomes" id="UP000230606">
    <property type="component" value="Segment"/>
</dbReference>
<evidence type="ECO:0000313" key="2">
    <source>
        <dbReference type="Proteomes" id="UP000230606"/>
    </source>
</evidence>
<reference evidence="2" key="1">
    <citation type="submission" date="2017-07" db="EMBL/GenBank/DDBJ databases">
        <title>Characterization of PVL bacteriophage from Western Australian community Staphylococcus aureus.</title>
        <authorList>
            <person name="O'Brien F.G."/>
            <person name="Howden B.P."/>
            <person name="Baines S.L."/>
            <person name="Coombs G.W."/>
        </authorList>
    </citation>
    <scope>NUCLEOTIDE SEQUENCE [LARGE SCALE GENOMIC DNA]</scope>
</reference>
<keyword evidence="2" id="KW-1185">Reference proteome</keyword>
<proteinExistence type="predicted"/>
<name>A0A2D1G545_9CAUD</name>
<sequence>MEQQMNKKSEGLDIRIPRVFRRDHAPVESLTENERRLRKEILESIKKGYYSYLEINKVFYALDRELQYRANNSKI</sequence>
<dbReference type="EMBL" id="MF580410">
    <property type="protein sequence ID" value="ATN86945.1"/>
    <property type="molecule type" value="Genomic_DNA"/>
</dbReference>
<organism evidence="1 2">
    <name type="scientific">Staphylococcus phage phiSa2wa_st1</name>
    <dbReference type="NCBI Taxonomy" id="2029064"/>
    <lineage>
        <taxon>Viruses</taxon>
        <taxon>Duplodnaviria</taxon>
        <taxon>Heunggongvirae</taxon>
        <taxon>Uroviricota</taxon>
        <taxon>Caudoviricetes</taxon>
        <taxon>Triavirus</taxon>
        <taxon>Triavirus st1</taxon>
    </lineage>
</organism>
<accession>A0A2D1G545</accession>
<dbReference type="KEGG" id="vg:65072605"/>